<dbReference type="Proteomes" id="UP000630718">
    <property type="component" value="Unassembled WGS sequence"/>
</dbReference>
<dbReference type="EMBL" id="BNBI01000023">
    <property type="protein sequence ID" value="GHF33471.1"/>
    <property type="molecule type" value="Genomic_DNA"/>
</dbReference>
<accession>A0A919EA47</accession>
<protein>
    <submittedName>
        <fullName evidence="2">Uncharacterized protein</fullName>
    </submittedName>
</protein>
<gene>
    <name evidence="2" type="ORF">GCM10018772_68870</name>
</gene>
<feature type="region of interest" description="Disordered" evidence="1">
    <location>
        <begin position="86"/>
        <end position="108"/>
    </location>
</feature>
<dbReference type="RefSeq" id="WP_190208416.1">
    <property type="nucleotide sequence ID" value="NZ_BNBI01000023.1"/>
</dbReference>
<evidence type="ECO:0000256" key="1">
    <source>
        <dbReference type="SAM" id="MobiDB-lite"/>
    </source>
</evidence>
<keyword evidence="3" id="KW-1185">Reference proteome</keyword>
<sequence length="108" mass="11430">MEIPVPAGNFAEQLDIIIAAASGTSPRPEPSTDTTDTTDTLPNRAPLDSASEPLPADDRSQDPERLLVEVTSEKYEPATVRGMFEEAVPVCAGKQPSPPTTPTDEKPG</sequence>
<organism evidence="2 3">
    <name type="scientific">Streptomyces fumanus</name>
    <dbReference type="NCBI Taxonomy" id="67302"/>
    <lineage>
        <taxon>Bacteria</taxon>
        <taxon>Bacillati</taxon>
        <taxon>Actinomycetota</taxon>
        <taxon>Actinomycetes</taxon>
        <taxon>Kitasatosporales</taxon>
        <taxon>Streptomycetaceae</taxon>
        <taxon>Streptomyces</taxon>
    </lineage>
</organism>
<reference evidence="2" key="2">
    <citation type="submission" date="2020-09" db="EMBL/GenBank/DDBJ databases">
        <authorList>
            <person name="Sun Q."/>
            <person name="Ohkuma M."/>
        </authorList>
    </citation>
    <scope>NUCLEOTIDE SEQUENCE</scope>
    <source>
        <strain evidence="2">JCM 4477</strain>
    </source>
</reference>
<dbReference type="AlphaFoldDB" id="A0A919EA47"/>
<reference evidence="2" key="1">
    <citation type="journal article" date="2014" name="Int. J. Syst. Evol. Microbiol.">
        <title>Complete genome sequence of Corynebacterium casei LMG S-19264T (=DSM 44701T), isolated from a smear-ripened cheese.</title>
        <authorList>
            <consortium name="US DOE Joint Genome Institute (JGI-PGF)"/>
            <person name="Walter F."/>
            <person name="Albersmeier A."/>
            <person name="Kalinowski J."/>
            <person name="Ruckert C."/>
        </authorList>
    </citation>
    <scope>NUCLEOTIDE SEQUENCE</scope>
    <source>
        <strain evidence="2">JCM 4477</strain>
    </source>
</reference>
<feature type="region of interest" description="Disordered" evidence="1">
    <location>
        <begin position="19"/>
        <end position="66"/>
    </location>
</feature>
<feature type="compositionally biased region" description="Basic and acidic residues" evidence="1">
    <location>
        <begin position="56"/>
        <end position="66"/>
    </location>
</feature>
<comment type="caution">
    <text evidence="2">The sequence shown here is derived from an EMBL/GenBank/DDBJ whole genome shotgun (WGS) entry which is preliminary data.</text>
</comment>
<proteinExistence type="predicted"/>
<name>A0A919EA47_9ACTN</name>
<evidence type="ECO:0000313" key="2">
    <source>
        <dbReference type="EMBL" id="GHF33471.1"/>
    </source>
</evidence>
<evidence type="ECO:0000313" key="3">
    <source>
        <dbReference type="Proteomes" id="UP000630718"/>
    </source>
</evidence>